<sequence length="122" mass="13723">MEIQKTNEAVPNISEMTDLEVIEACGRLKFSISQIVALLRYRLTVQDKNQLIINLKTPCTAEYEAYETGYVQADFELQRSLHAQAMTGGKGSKDALDGLNEEQRRQVINKALADKFGLEIDD</sequence>
<reference evidence="1" key="1">
    <citation type="submission" date="2019-08" db="EMBL/GenBank/DDBJ databases">
        <authorList>
            <person name="Kucharzyk K."/>
            <person name="Murdoch R.W."/>
            <person name="Higgins S."/>
            <person name="Loffler F."/>
        </authorList>
    </citation>
    <scope>NUCLEOTIDE SEQUENCE</scope>
</reference>
<name>A0A644V7U3_9ZZZZ</name>
<comment type="caution">
    <text evidence="1">The sequence shown here is derived from an EMBL/GenBank/DDBJ whole genome shotgun (WGS) entry which is preliminary data.</text>
</comment>
<organism evidence="1">
    <name type="scientific">bioreactor metagenome</name>
    <dbReference type="NCBI Taxonomy" id="1076179"/>
    <lineage>
        <taxon>unclassified sequences</taxon>
        <taxon>metagenomes</taxon>
        <taxon>ecological metagenomes</taxon>
    </lineage>
</organism>
<accession>A0A644V7U3</accession>
<dbReference type="EMBL" id="VSSQ01000233">
    <property type="protein sequence ID" value="MPL87105.1"/>
    <property type="molecule type" value="Genomic_DNA"/>
</dbReference>
<protein>
    <submittedName>
        <fullName evidence="1">Uncharacterized protein</fullName>
    </submittedName>
</protein>
<evidence type="ECO:0000313" key="1">
    <source>
        <dbReference type="EMBL" id="MPL87105.1"/>
    </source>
</evidence>
<proteinExistence type="predicted"/>
<gene>
    <name evidence="1" type="ORF">SDC9_33099</name>
</gene>
<dbReference type="AlphaFoldDB" id="A0A644V7U3"/>